<feature type="region of interest" description="Disordered" evidence="7">
    <location>
        <begin position="330"/>
        <end position="398"/>
    </location>
</feature>
<proteinExistence type="predicted"/>
<gene>
    <name evidence="9" type="ORF">QBC38DRAFT_364192</name>
</gene>
<dbReference type="PROSITE" id="PS00463">
    <property type="entry name" value="ZN2_CY6_FUNGAL_1"/>
    <property type="match status" value="1"/>
</dbReference>
<keyword evidence="3" id="KW-0805">Transcription regulation</keyword>
<dbReference type="SUPFAM" id="SSF57701">
    <property type="entry name" value="Zn2/Cys6 DNA-binding domain"/>
    <property type="match status" value="1"/>
</dbReference>
<keyword evidence="2" id="KW-0862">Zinc</keyword>
<keyword evidence="10" id="KW-1185">Reference proteome</keyword>
<comment type="caution">
    <text evidence="9">The sequence shown here is derived from an EMBL/GenBank/DDBJ whole genome shotgun (WGS) entry which is preliminary data.</text>
</comment>
<dbReference type="GO" id="GO:0003677">
    <property type="term" value="F:DNA binding"/>
    <property type="evidence" value="ECO:0007669"/>
    <property type="project" value="UniProtKB-KW"/>
</dbReference>
<feature type="compositionally biased region" description="Polar residues" evidence="7">
    <location>
        <begin position="8"/>
        <end position="19"/>
    </location>
</feature>
<feature type="region of interest" description="Disordered" evidence="7">
    <location>
        <begin position="1"/>
        <end position="112"/>
    </location>
</feature>
<dbReference type="PANTHER" id="PTHR36206:SF13">
    <property type="entry name" value="TRANSCRIPTIONAL REGULATORY PROTEIN MOC3"/>
    <property type="match status" value="1"/>
</dbReference>
<evidence type="ECO:0000256" key="3">
    <source>
        <dbReference type="ARBA" id="ARBA00023015"/>
    </source>
</evidence>
<feature type="region of interest" description="Disordered" evidence="7">
    <location>
        <begin position="189"/>
        <end position="223"/>
    </location>
</feature>
<evidence type="ECO:0000256" key="2">
    <source>
        <dbReference type="ARBA" id="ARBA00022833"/>
    </source>
</evidence>
<keyword evidence="4" id="KW-0238">DNA-binding</keyword>
<dbReference type="InterPro" id="IPR001138">
    <property type="entry name" value="Zn2Cys6_DnaBD"/>
</dbReference>
<evidence type="ECO:0000256" key="1">
    <source>
        <dbReference type="ARBA" id="ARBA00022723"/>
    </source>
</evidence>
<dbReference type="GO" id="GO:0000981">
    <property type="term" value="F:DNA-binding transcription factor activity, RNA polymerase II-specific"/>
    <property type="evidence" value="ECO:0007669"/>
    <property type="project" value="InterPro"/>
</dbReference>
<feature type="compositionally biased region" description="Low complexity" evidence="7">
    <location>
        <begin position="207"/>
        <end position="223"/>
    </location>
</feature>
<keyword evidence="6" id="KW-0539">Nucleus</keyword>
<keyword evidence="1" id="KW-0479">Metal-binding</keyword>
<dbReference type="Gene3D" id="4.10.240.10">
    <property type="entry name" value="Zn(2)-C6 fungal-type DNA-binding domain"/>
    <property type="match status" value="1"/>
</dbReference>
<dbReference type="EMBL" id="MU865331">
    <property type="protein sequence ID" value="KAK4227428.1"/>
    <property type="molecule type" value="Genomic_DNA"/>
</dbReference>
<dbReference type="CDD" id="cd00067">
    <property type="entry name" value="GAL4"/>
    <property type="match status" value="1"/>
</dbReference>
<evidence type="ECO:0000256" key="6">
    <source>
        <dbReference type="ARBA" id="ARBA00023242"/>
    </source>
</evidence>
<dbReference type="SMART" id="SM00066">
    <property type="entry name" value="GAL4"/>
    <property type="match status" value="1"/>
</dbReference>
<dbReference type="InterPro" id="IPR036864">
    <property type="entry name" value="Zn2-C6_fun-type_DNA-bd_sf"/>
</dbReference>
<evidence type="ECO:0000313" key="9">
    <source>
        <dbReference type="EMBL" id="KAK4227428.1"/>
    </source>
</evidence>
<dbReference type="GO" id="GO:0008270">
    <property type="term" value="F:zinc ion binding"/>
    <property type="evidence" value="ECO:0007669"/>
    <property type="project" value="InterPro"/>
</dbReference>
<dbReference type="AlphaFoldDB" id="A0AAN7BQ14"/>
<evidence type="ECO:0000313" key="10">
    <source>
        <dbReference type="Proteomes" id="UP001301958"/>
    </source>
</evidence>
<accession>A0AAN7BQ14</accession>
<reference evidence="9" key="2">
    <citation type="submission" date="2023-05" db="EMBL/GenBank/DDBJ databases">
        <authorList>
            <consortium name="Lawrence Berkeley National Laboratory"/>
            <person name="Steindorff A."/>
            <person name="Hensen N."/>
            <person name="Bonometti L."/>
            <person name="Westerberg I."/>
            <person name="Brannstrom I.O."/>
            <person name="Guillou S."/>
            <person name="Cros-Aarteil S."/>
            <person name="Calhoun S."/>
            <person name="Haridas S."/>
            <person name="Kuo A."/>
            <person name="Mondo S."/>
            <person name="Pangilinan J."/>
            <person name="Riley R."/>
            <person name="Labutti K."/>
            <person name="Andreopoulos B."/>
            <person name="Lipzen A."/>
            <person name="Chen C."/>
            <person name="Yanf M."/>
            <person name="Daum C."/>
            <person name="Ng V."/>
            <person name="Clum A."/>
            <person name="Ohm R."/>
            <person name="Martin F."/>
            <person name="Silar P."/>
            <person name="Natvig D."/>
            <person name="Lalanne C."/>
            <person name="Gautier V."/>
            <person name="Ament-Velasquez S.L."/>
            <person name="Kruys A."/>
            <person name="Hutchinson M.I."/>
            <person name="Powell A.J."/>
            <person name="Barry K."/>
            <person name="Miller A.N."/>
            <person name="Grigoriev I.V."/>
            <person name="Debuchy R."/>
            <person name="Gladieux P."/>
            <person name="Thoren M.H."/>
            <person name="Johannesson H."/>
        </authorList>
    </citation>
    <scope>NUCLEOTIDE SEQUENCE</scope>
    <source>
        <strain evidence="9">CBS 990.96</strain>
    </source>
</reference>
<feature type="compositionally biased region" description="Polar residues" evidence="7">
    <location>
        <begin position="89"/>
        <end position="104"/>
    </location>
</feature>
<feature type="compositionally biased region" description="Basic and acidic residues" evidence="7">
    <location>
        <begin position="24"/>
        <end position="47"/>
    </location>
</feature>
<evidence type="ECO:0000256" key="5">
    <source>
        <dbReference type="ARBA" id="ARBA00023163"/>
    </source>
</evidence>
<sequence length="733" mass="79465">MAQPPPESSQLRPQSSLDSSPVKPRREPTNIDTLALDKNKPVPEHHNSHSNHNHSLYPQSLLETSSTTTYVIEQGNLPQSGENSEKETPNGSSTVKISPNSHASAGSIATAENSMQEVRGSLYETRYNGDAPLMSTSAMSNTHPPAGPPRQSVSYAGPMSYPSAGMAPASHYAYPQPVPTSHTDHYRPTPTALPSMRTLDHGHGHAHGQQQQQQQQPPQPHALAMGAHMGAPMAPAPTQAQMGYYNMHPHVYGLPDPNALRFAIPQGLAADPRIAMSGGRHKKEIKRRTKTGCLTCRKRRIKCDEGHPTCNNCKKSKRECLGYDPIFKQQQGPASIQPAPSSQPSTPATTIPSSATTPTVPSSSASHSYQATYPPPPAPIVAYEPPVSNTPQNIKHDPAYDYSAAIDPALQAADASTAPSAPVSHYQQHSIKYRIPSTHTSFPAKTMKVDELVALAGTSFPPPGSSLPTPDLVDEMVKLYYEVYAPGLSLFFDTPWYNLPRDRAASVLSTATLPNGQQLVSLFASFIQSISKIKGTDPSLMVESGHLETALVWALARLPLYAGIISAEGDVSEARGRLQVFETLVSGETLTHNPLAPPISNDLHPLKRSELEFWYHLAQYLLQSHSATSGGSIREHSLGTMRSLLDGRENRDVLYSIAVLREYTPLWDAASNEQCVAAHLEESDARCKLAVATRFMRDESTSTGGTTNVIRRFSDLACRAFVRPAVNVVERGP</sequence>
<dbReference type="InterPro" id="IPR052360">
    <property type="entry name" value="Transcr_Regulatory_Proteins"/>
</dbReference>
<evidence type="ECO:0000256" key="4">
    <source>
        <dbReference type="ARBA" id="ARBA00023125"/>
    </source>
</evidence>
<reference evidence="9" key="1">
    <citation type="journal article" date="2023" name="Mol. Phylogenet. Evol.">
        <title>Genome-scale phylogeny and comparative genomics of the fungal order Sordariales.</title>
        <authorList>
            <person name="Hensen N."/>
            <person name="Bonometti L."/>
            <person name="Westerberg I."/>
            <person name="Brannstrom I.O."/>
            <person name="Guillou S."/>
            <person name="Cros-Aarteil S."/>
            <person name="Calhoun S."/>
            <person name="Haridas S."/>
            <person name="Kuo A."/>
            <person name="Mondo S."/>
            <person name="Pangilinan J."/>
            <person name="Riley R."/>
            <person name="LaButti K."/>
            <person name="Andreopoulos B."/>
            <person name="Lipzen A."/>
            <person name="Chen C."/>
            <person name="Yan M."/>
            <person name="Daum C."/>
            <person name="Ng V."/>
            <person name="Clum A."/>
            <person name="Steindorff A."/>
            <person name="Ohm R.A."/>
            <person name="Martin F."/>
            <person name="Silar P."/>
            <person name="Natvig D.O."/>
            <person name="Lalanne C."/>
            <person name="Gautier V."/>
            <person name="Ament-Velasquez S.L."/>
            <person name="Kruys A."/>
            <person name="Hutchinson M.I."/>
            <person name="Powell A.J."/>
            <person name="Barry K."/>
            <person name="Miller A.N."/>
            <person name="Grigoriev I.V."/>
            <person name="Debuchy R."/>
            <person name="Gladieux P."/>
            <person name="Hiltunen Thoren M."/>
            <person name="Johannesson H."/>
        </authorList>
    </citation>
    <scope>NUCLEOTIDE SEQUENCE</scope>
    <source>
        <strain evidence="9">CBS 990.96</strain>
    </source>
</reference>
<evidence type="ECO:0000256" key="7">
    <source>
        <dbReference type="SAM" id="MobiDB-lite"/>
    </source>
</evidence>
<feature type="domain" description="Zn(2)-C6 fungal-type" evidence="8">
    <location>
        <begin position="292"/>
        <end position="320"/>
    </location>
</feature>
<dbReference type="PROSITE" id="PS50048">
    <property type="entry name" value="ZN2_CY6_FUNGAL_2"/>
    <property type="match status" value="1"/>
</dbReference>
<protein>
    <submittedName>
        <fullName evidence="9">Transcriptional regulatory protein moc3</fullName>
    </submittedName>
</protein>
<keyword evidence="5" id="KW-0804">Transcription</keyword>
<name>A0AAN7BQ14_9PEZI</name>
<feature type="compositionally biased region" description="Low complexity" evidence="7">
    <location>
        <begin position="333"/>
        <end position="366"/>
    </location>
</feature>
<evidence type="ECO:0000259" key="8">
    <source>
        <dbReference type="PROSITE" id="PS50048"/>
    </source>
</evidence>
<organism evidence="9 10">
    <name type="scientific">Podospora fimiseda</name>
    <dbReference type="NCBI Taxonomy" id="252190"/>
    <lineage>
        <taxon>Eukaryota</taxon>
        <taxon>Fungi</taxon>
        <taxon>Dikarya</taxon>
        <taxon>Ascomycota</taxon>
        <taxon>Pezizomycotina</taxon>
        <taxon>Sordariomycetes</taxon>
        <taxon>Sordariomycetidae</taxon>
        <taxon>Sordariales</taxon>
        <taxon>Podosporaceae</taxon>
        <taxon>Podospora</taxon>
    </lineage>
</organism>
<dbReference type="Pfam" id="PF00172">
    <property type="entry name" value="Zn_clus"/>
    <property type="match status" value="1"/>
</dbReference>
<dbReference type="PANTHER" id="PTHR36206">
    <property type="entry name" value="ASPERCRYPTIN BIOSYNTHESIS CLUSTER-SPECIFIC TRANSCRIPTION REGULATOR ATNN-RELATED"/>
    <property type="match status" value="1"/>
</dbReference>
<feature type="compositionally biased region" description="Polar residues" evidence="7">
    <location>
        <begin position="56"/>
        <end position="82"/>
    </location>
</feature>
<dbReference type="Proteomes" id="UP001301958">
    <property type="component" value="Unassembled WGS sequence"/>
</dbReference>